<evidence type="ECO:0000313" key="15">
    <source>
        <dbReference type="Proteomes" id="UP000321523"/>
    </source>
</evidence>
<dbReference type="CDD" id="cd01019">
    <property type="entry name" value="ZnuA"/>
    <property type="match status" value="1"/>
</dbReference>
<comment type="similarity">
    <text evidence="2">Belongs to the bacterial solute-binding protein 9 family.</text>
</comment>
<dbReference type="AlphaFoldDB" id="A0A512DP44"/>
<reference evidence="14 15" key="1">
    <citation type="submission" date="2019-07" db="EMBL/GenBank/DDBJ databases">
        <title>Whole genome shotgun sequence of Skermanella aerolata NBRC 106429.</title>
        <authorList>
            <person name="Hosoyama A."/>
            <person name="Uohara A."/>
            <person name="Ohji S."/>
            <person name="Ichikawa N."/>
        </authorList>
    </citation>
    <scope>NUCLEOTIDE SEQUENCE [LARGE SCALE GENOMIC DNA]</scope>
    <source>
        <strain evidence="14 15">NBRC 106429</strain>
    </source>
</reference>
<keyword evidence="8" id="KW-0862">Zinc</keyword>
<evidence type="ECO:0000256" key="9">
    <source>
        <dbReference type="ARBA" id="ARBA00022906"/>
    </source>
</evidence>
<name>A0A512DP44_9PROT</name>
<organism evidence="14 15">
    <name type="scientific">Skermanella aerolata</name>
    <dbReference type="NCBI Taxonomy" id="393310"/>
    <lineage>
        <taxon>Bacteria</taxon>
        <taxon>Pseudomonadati</taxon>
        <taxon>Pseudomonadota</taxon>
        <taxon>Alphaproteobacteria</taxon>
        <taxon>Rhodospirillales</taxon>
        <taxon>Azospirillaceae</taxon>
        <taxon>Skermanella</taxon>
    </lineage>
</organism>
<feature type="chain" id="PRO_5021702242" description="High-affinity zinc uptake system protein ZnuA" evidence="13">
    <location>
        <begin position="26"/>
        <end position="348"/>
    </location>
</feature>
<dbReference type="PANTHER" id="PTHR42953:SF3">
    <property type="entry name" value="HIGH-AFFINITY ZINC UPTAKE SYSTEM PROTEIN ZNUA"/>
    <property type="match status" value="1"/>
</dbReference>
<keyword evidence="4" id="KW-0813">Transport</keyword>
<dbReference type="InterPro" id="IPR035520">
    <property type="entry name" value="ZnuA"/>
</dbReference>
<dbReference type="InterPro" id="IPR050492">
    <property type="entry name" value="Bact_metal-bind_prot9"/>
</dbReference>
<evidence type="ECO:0000256" key="1">
    <source>
        <dbReference type="ARBA" id="ARBA00004418"/>
    </source>
</evidence>
<keyword evidence="7" id="KW-0574">Periplasm</keyword>
<dbReference type="InterPro" id="IPR006127">
    <property type="entry name" value="ZnuA-like"/>
</dbReference>
<evidence type="ECO:0000256" key="12">
    <source>
        <dbReference type="SAM" id="MobiDB-lite"/>
    </source>
</evidence>
<evidence type="ECO:0000256" key="8">
    <source>
        <dbReference type="ARBA" id="ARBA00022833"/>
    </source>
</evidence>
<evidence type="ECO:0000256" key="10">
    <source>
        <dbReference type="ARBA" id="ARBA00023065"/>
    </source>
</evidence>
<dbReference type="Pfam" id="PF01297">
    <property type="entry name" value="ZnuA"/>
    <property type="match status" value="1"/>
</dbReference>
<dbReference type="GO" id="GO:0042597">
    <property type="term" value="C:periplasmic space"/>
    <property type="evidence" value="ECO:0007669"/>
    <property type="project" value="UniProtKB-SubCell"/>
</dbReference>
<keyword evidence="6 13" id="KW-0732">Signal</keyword>
<evidence type="ECO:0000256" key="4">
    <source>
        <dbReference type="ARBA" id="ARBA00022448"/>
    </source>
</evidence>
<dbReference type="RefSeq" id="WP_044428252.1">
    <property type="nucleotide sequence ID" value="NZ_BJYZ01000009.1"/>
</dbReference>
<keyword evidence="15" id="KW-1185">Reference proteome</keyword>
<dbReference type="EMBL" id="BJYZ01000009">
    <property type="protein sequence ID" value="GEO38247.1"/>
    <property type="molecule type" value="Genomic_DNA"/>
</dbReference>
<protein>
    <recommendedName>
        <fullName evidence="3">High-affinity zinc uptake system protein ZnuA</fullName>
    </recommendedName>
</protein>
<evidence type="ECO:0000313" key="14">
    <source>
        <dbReference type="EMBL" id="GEO38247.1"/>
    </source>
</evidence>
<keyword evidence="10" id="KW-0406">Ion transport</keyword>
<keyword evidence="9" id="KW-0864">Zinc transport</keyword>
<sequence length="348" mass="37465">MNARIARTSLLALAGTLIFSGTVHMGTAQMGTAMAADPVKVVASVKPIHSLVTGVMQGVAEPALLLKGANSPHSFNMRPSDARVLSQADLVFWVGEDLETFLTKPIQSLGGKAHPVALMEEAGLTLLPTREGGAWERHEDHGHEDHGKEQGHDDHAHAHDGHAQEAGHEDEHEHGTHDAHVWLDVDNARKMVATIAAELSEHDRPNAARYQANAASLTERLTALDAELKTTLAPVKDRPFVVFHDAYHYLEDRYGLNAVGAITVSPDQRPSAQRLSQLRAKISSLDAACVFAEPQFEPTLVATVVEKTPARRGTLDPLGAALDDGPDLYFTLMRDMAASLVSCLKGPA</sequence>
<accession>A0A512DP44</accession>
<keyword evidence="5" id="KW-0479">Metal-binding</keyword>
<evidence type="ECO:0000256" key="13">
    <source>
        <dbReference type="SAM" id="SignalP"/>
    </source>
</evidence>
<proteinExistence type="inferred from homology"/>
<gene>
    <name evidence="14" type="primary">znuA</name>
    <name evidence="14" type="ORF">SAE02_23950</name>
</gene>
<dbReference type="SUPFAM" id="SSF53807">
    <property type="entry name" value="Helical backbone' metal receptor"/>
    <property type="match status" value="1"/>
</dbReference>
<evidence type="ECO:0000256" key="7">
    <source>
        <dbReference type="ARBA" id="ARBA00022764"/>
    </source>
</evidence>
<comment type="caution">
    <text evidence="14">The sequence shown here is derived from an EMBL/GenBank/DDBJ whole genome shotgun (WGS) entry which is preliminary data.</text>
</comment>
<evidence type="ECO:0000256" key="5">
    <source>
        <dbReference type="ARBA" id="ARBA00022723"/>
    </source>
</evidence>
<evidence type="ECO:0000256" key="6">
    <source>
        <dbReference type="ARBA" id="ARBA00022729"/>
    </source>
</evidence>
<dbReference type="Proteomes" id="UP000321523">
    <property type="component" value="Unassembled WGS sequence"/>
</dbReference>
<dbReference type="GO" id="GO:0046872">
    <property type="term" value="F:metal ion binding"/>
    <property type="evidence" value="ECO:0007669"/>
    <property type="project" value="UniProtKB-KW"/>
</dbReference>
<dbReference type="OrthoDB" id="7346865at2"/>
<dbReference type="PANTHER" id="PTHR42953">
    <property type="entry name" value="HIGH-AFFINITY ZINC UPTAKE SYSTEM PROTEIN ZNUA-RELATED"/>
    <property type="match status" value="1"/>
</dbReference>
<feature type="region of interest" description="Disordered" evidence="12">
    <location>
        <begin position="136"/>
        <end position="175"/>
    </location>
</feature>
<dbReference type="Gene3D" id="3.40.50.1980">
    <property type="entry name" value="Nitrogenase molybdenum iron protein domain"/>
    <property type="match status" value="3"/>
</dbReference>
<feature type="signal peptide" evidence="13">
    <location>
        <begin position="1"/>
        <end position="25"/>
    </location>
</feature>
<dbReference type="GO" id="GO:0006829">
    <property type="term" value="P:zinc ion transport"/>
    <property type="evidence" value="ECO:0007669"/>
    <property type="project" value="UniProtKB-KW"/>
</dbReference>
<keyword evidence="11" id="KW-1015">Disulfide bond</keyword>
<evidence type="ECO:0000256" key="11">
    <source>
        <dbReference type="ARBA" id="ARBA00023157"/>
    </source>
</evidence>
<evidence type="ECO:0000256" key="2">
    <source>
        <dbReference type="ARBA" id="ARBA00011028"/>
    </source>
</evidence>
<evidence type="ECO:0000256" key="3">
    <source>
        <dbReference type="ARBA" id="ARBA00015915"/>
    </source>
</evidence>
<comment type="subcellular location">
    <subcellularLocation>
        <location evidence="1">Periplasm</location>
    </subcellularLocation>
</comment>